<evidence type="ECO:0000313" key="2">
    <source>
        <dbReference type="EMBL" id="PWQ97887.1"/>
    </source>
</evidence>
<reference evidence="2 3" key="1">
    <citation type="submission" date="2018-05" db="EMBL/GenBank/DDBJ databases">
        <title>Leucothrix arctica sp. nov., isolated from Arctic seawater.</title>
        <authorList>
            <person name="Choi A."/>
            <person name="Baek K."/>
        </authorList>
    </citation>
    <scope>NUCLEOTIDE SEQUENCE [LARGE SCALE GENOMIC DNA]</scope>
    <source>
        <strain evidence="2 3">IMCC9719</strain>
    </source>
</reference>
<dbReference type="PROSITE" id="PS51257">
    <property type="entry name" value="PROKAR_LIPOPROTEIN"/>
    <property type="match status" value="1"/>
</dbReference>
<dbReference type="AlphaFoldDB" id="A0A317CHT2"/>
<protein>
    <recommendedName>
        <fullName evidence="4">Lipoprotein</fullName>
    </recommendedName>
</protein>
<name>A0A317CHT2_9GAMM</name>
<proteinExistence type="predicted"/>
<gene>
    <name evidence="2" type="ORF">DKT75_05325</name>
</gene>
<dbReference type="Proteomes" id="UP000245506">
    <property type="component" value="Unassembled WGS sequence"/>
</dbReference>
<dbReference type="OrthoDB" id="6190326at2"/>
<sequence>MTRTLLQFSFVSILCVFVSACSQKETLFSEFPGFDSYLEKNKPSDALPTVSEQGLLKQYRPRVFLAEGQTRFIDFYDDYIANGALYNDDKLISKAVTPELLNQYKDSFTAEFRHTTQTTNVSPTVYGRVDYGTLEYKQQQYPLTFLSYNIPFTNSGLLKGLPTWQRALMGIAGDNADWHQLDHYVGMTVTLYENKPVAVMLQQHNYQTTWLLDNRAKTNQKSSIPLPQDSRISVDVAMQSNELYLHSTELVEHPSVSFAGKDNLAFLKTGENKPMMAGWDITHGQQEQEYTLKFLPTADAFYTFKGRLGEKRSLPGRDGPPGAQYVTLPDLMPRALRLVTSYRVGTVTEEKAKIAKMFDGEKYKVNMQGVERYKQDFMEGMLGLD</sequence>
<evidence type="ECO:0000313" key="3">
    <source>
        <dbReference type="Proteomes" id="UP000245506"/>
    </source>
</evidence>
<accession>A0A317CHT2</accession>
<organism evidence="2 3">
    <name type="scientific">Leucothrix arctica</name>
    <dbReference type="NCBI Taxonomy" id="1481894"/>
    <lineage>
        <taxon>Bacteria</taxon>
        <taxon>Pseudomonadati</taxon>
        <taxon>Pseudomonadota</taxon>
        <taxon>Gammaproteobacteria</taxon>
        <taxon>Thiotrichales</taxon>
        <taxon>Thiotrichaceae</taxon>
        <taxon>Leucothrix</taxon>
    </lineage>
</organism>
<evidence type="ECO:0000256" key="1">
    <source>
        <dbReference type="SAM" id="SignalP"/>
    </source>
</evidence>
<comment type="caution">
    <text evidence="2">The sequence shown here is derived from an EMBL/GenBank/DDBJ whole genome shotgun (WGS) entry which is preliminary data.</text>
</comment>
<dbReference type="EMBL" id="QGKL01000016">
    <property type="protein sequence ID" value="PWQ97887.1"/>
    <property type="molecule type" value="Genomic_DNA"/>
</dbReference>
<feature type="chain" id="PRO_5016359619" description="Lipoprotein" evidence="1">
    <location>
        <begin position="21"/>
        <end position="385"/>
    </location>
</feature>
<feature type="signal peptide" evidence="1">
    <location>
        <begin position="1"/>
        <end position="20"/>
    </location>
</feature>
<evidence type="ECO:0008006" key="4">
    <source>
        <dbReference type="Google" id="ProtNLM"/>
    </source>
</evidence>
<keyword evidence="1" id="KW-0732">Signal</keyword>
<dbReference type="RefSeq" id="WP_109822393.1">
    <property type="nucleotide sequence ID" value="NZ_QGKL01000016.1"/>
</dbReference>
<keyword evidence="3" id="KW-1185">Reference proteome</keyword>